<dbReference type="InterPro" id="IPR036749">
    <property type="entry name" value="Expansin_CBD_sf"/>
</dbReference>
<dbReference type="InterPro" id="IPR007112">
    <property type="entry name" value="Expansin/allergen_DPBB_dom"/>
</dbReference>
<sequence>MTLFLVLLNFCYCSNIFNESHVQWSSSRSSWYGNPYGAGSEGGACGYQYAVDVPPFSKLITAAANTFYQSGKGCGTCYQVKCTSSSHCSGYPVTVVITDQCPECDSRSIAFDLSGSSFGALARPGQADQLRKWIAISAEYQWRSESTQVNQNGRWLQMQQLWGANWKIDAPGGLRPPFSIRLTSANTWKTIVAPNVIPANYKPGQTYRSFVNF</sequence>
<dbReference type="GO" id="GO:0009653">
    <property type="term" value="P:anatomical structure morphogenesis"/>
    <property type="evidence" value="ECO:0007669"/>
    <property type="project" value="UniProtKB-ARBA"/>
</dbReference>
<organism evidence="4 5">
    <name type="scientific">Penstemon smallii</name>
    <dbReference type="NCBI Taxonomy" id="265156"/>
    <lineage>
        <taxon>Eukaryota</taxon>
        <taxon>Viridiplantae</taxon>
        <taxon>Streptophyta</taxon>
        <taxon>Embryophyta</taxon>
        <taxon>Tracheophyta</taxon>
        <taxon>Spermatophyta</taxon>
        <taxon>Magnoliopsida</taxon>
        <taxon>eudicotyledons</taxon>
        <taxon>Gunneridae</taxon>
        <taxon>Pentapetalae</taxon>
        <taxon>asterids</taxon>
        <taxon>lamiids</taxon>
        <taxon>Lamiales</taxon>
        <taxon>Plantaginaceae</taxon>
        <taxon>Cheloneae</taxon>
        <taxon>Penstemon</taxon>
    </lineage>
</organism>
<dbReference type="SUPFAM" id="SSF49590">
    <property type="entry name" value="PHL pollen allergen"/>
    <property type="match status" value="1"/>
</dbReference>
<dbReference type="Proteomes" id="UP001634393">
    <property type="component" value="Unassembled WGS sequence"/>
</dbReference>
<dbReference type="PRINTS" id="PR01225">
    <property type="entry name" value="EXPANSNFAMLY"/>
</dbReference>
<dbReference type="EMBL" id="JBJXBP010000004">
    <property type="protein sequence ID" value="KAL3833104.1"/>
    <property type="molecule type" value="Genomic_DNA"/>
</dbReference>
<keyword evidence="5" id="KW-1185">Reference proteome</keyword>
<gene>
    <name evidence="4" type="ORF">ACJIZ3_007840</name>
</gene>
<evidence type="ECO:0000313" key="4">
    <source>
        <dbReference type="EMBL" id="KAL3833104.1"/>
    </source>
</evidence>
<accession>A0ABD3T834</accession>
<dbReference type="SUPFAM" id="SSF50685">
    <property type="entry name" value="Barwin-like endoglucanases"/>
    <property type="match status" value="1"/>
</dbReference>
<evidence type="ECO:0000259" key="3">
    <source>
        <dbReference type="PROSITE" id="PS50843"/>
    </source>
</evidence>
<dbReference type="Gene3D" id="2.40.40.10">
    <property type="entry name" value="RlpA-like domain"/>
    <property type="match status" value="1"/>
</dbReference>
<dbReference type="InterPro" id="IPR007118">
    <property type="entry name" value="Expan_Lol_pI"/>
</dbReference>
<dbReference type="Pfam" id="PF01357">
    <property type="entry name" value="Expansin_C"/>
    <property type="match status" value="1"/>
</dbReference>
<dbReference type="InterPro" id="IPR007117">
    <property type="entry name" value="Expansin_CBD"/>
</dbReference>
<dbReference type="PROSITE" id="PS50843">
    <property type="entry name" value="EXPANSIN_CBD"/>
    <property type="match status" value="1"/>
</dbReference>
<reference evidence="4 5" key="1">
    <citation type="submission" date="2024-12" db="EMBL/GenBank/DDBJ databases">
        <title>The unique morphological basis and parallel evolutionary history of personate flowers in Penstemon.</title>
        <authorList>
            <person name="Depatie T.H."/>
            <person name="Wessinger C.A."/>
        </authorList>
    </citation>
    <scope>NUCLEOTIDE SEQUENCE [LARGE SCALE GENOMIC DNA]</scope>
    <source>
        <strain evidence="4">WTNN_2</strain>
        <tissue evidence="4">Leaf</tissue>
    </source>
</reference>
<evidence type="ECO:0000313" key="5">
    <source>
        <dbReference type="Proteomes" id="UP001634393"/>
    </source>
</evidence>
<dbReference type="Pfam" id="PF03330">
    <property type="entry name" value="DPBB_1"/>
    <property type="match status" value="1"/>
</dbReference>
<dbReference type="PROSITE" id="PS50842">
    <property type="entry name" value="EXPANSIN_EG45"/>
    <property type="match status" value="1"/>
</dbReference>
<protein>
    <submittedName>
        <fullName evidence="4">Uncharacterized protein</fullName>
    </submittedName>
</protein>
<feature type="domain" description="Expansin-like EG45" evidence="2">
    <location>
        <begin position="42"/>
        <end position="141"/>
    </location>
</feature>
<proteinExistence type="inferred from homology"/>
<dbReference type="InterPro" id="IPR036908">
    <property type="entry name" value="RlpA-like_sf"/>
</dbReference>
<comment type="similarity">
    <text evidence="1">Belongs to the expansin family.</text>
</comment>
<dbReference type="AlphaFoldDB" id="A0ABD3T834"/>
<dbReference type="InterPro" id="IPR009009">
    <property type="entry name" value="RlpA-like_DPBB"/>
</dbReference>
<name>A0ABD3T834_9LAMI</name>
<feature type="domain" description="Expansin-like CBD" evidence="3">
    <location>
        <begin position="148"/>
        <end position="209"/>
    </location>
</feature>
<evidence type="ECO:0000259" key="2">
    <source>
        <dbReference type="PROSITE" id="PS50842"/>
    </source>
</evidence>
<dbReference type="PANTHER" id="PTHR31692:SF57">
    <property type="entry name" value="EXPANSIN-B2"/>
    <property type="match status" value="1"/>
</dbReference>
<comment type="caution">
    <text evidence="4">The sequence shown here is derived from an EMBL/GenBank/DDBJ whole genome shotgun (WGS) entry which is preliminary data.</text>
</comment>
<dbReference type="PANTHER" id="PTHR31692">
    <property type="entry name" value="EXPANSIN-B3"/>
    <property type="match status" value="1"/>
</dbReference>
<evidence type="ECO:0000256" key="1">
    <source>
        <dbReference type="RuleBase" id="RU003460"/>
    </source>
</evidence>